<dbReference type="PANTHER" id="PTHR47052:SF3">
    <property type="entry name" value="INGRESSION PROTEIN 1"/>
    <property type="match status" value="1"/>
</dbReference>
<feature type="compositionally biased region" description="Basic and acidic residues" evidence="1">
    <location>
        <begin position="690"/>
        <end position="702"/>
    </location>
</feature>
<evidence type="ECO:0000256" key="1">
    <source>
        <dbReference type="SAM" id="MobiDB-lite"/>
    </source>
</evidence>
<feature type="compositionally biased region" description="Polar residues" evidence="1">
    <location>
        <begin position="484"/>
        <end position="496"/>
    </location>
</feature>
<feature type="region of interest" description="Disordered" evidence="1">
    <location>
        <begin position="355"/>
        <end position="558"/>
    </location>
</feature>
<feature type="compositionally biased region" description="Low complexity" evidence="1">
    <location>
        <begin position="359"/>
        <end position="368"/>
    </location>
</feature>
<keyword evidence="4" id="KW-1185">Reference proteome</keyword>
<feature type="compositionally biased region" description="Low complexity" evidence="1">
    <location>
        <begin position="575"/>
        <end position="595"/>
    </location>
</feature>
<name>A0AA39RB29_9LECA</name>
<dbReference type="InterPro" id="IPR052981">
    <property type="entry name" value="Ingression_C2_domain"/>
</dbReference>
<evidence type="ECO:0000259" key="2">
    <source>
        <dbReference type="PROSITE" id="PS50004"/>
    </source>
</evidence>
<dbReference type="PANTHER" id="PTHR47052">
    <property type="entry name" value="CONSERVED SERINE PROLINE-RICH PROTEIN (AFU_ORTHOLOGUE AFUA_2G01790)"/>
    <property type="match status" value="1"/>
</dbReference>
<dbReference type="Pfam" id="PF00168">
    <property type="entry name" value="C2"/>
    <property type="match status" value="1"/>
</dbReference>
<feature type="compositionally biased region" description="Polar residues" evidence="1">
    <location>
        <begin position="214"/>
        <end position="264"/>
    </location>
</feature>
<feature type="compositionally biased region" description="Polar residues" evidence="1">
    <location>
        <begin position="795"/>
        <end position="805"/>
    </location>
</feature>
<gene>
    <name evidence="3" type="ORF">JMJ35_000555</name>
</gene>
<feature type="compositionally biased region" description="Polar residues" evidence="1">
    <location>
        <begin position="455"/>
        <end position="469"/>
    </location>
</feature>
<reference evidence="3" key="1">
    <citation type="submission" date="2023-03" db="EMBL/GenBank/DDBJ databases">
        <title>Complete genome of Cladonia borealis.</title>
        <authorList>
            <person name="Park H."/>
        </authorList>
    </citation>
    <scope>NUCLEOTIDE SEQUENCE</scope>
    <source>
        <strain evidence="3">ANT050790</strain>
    </source>
</reference>
<dbReference type="AlphaFoldDB" id="A0AA39RB29"/>
<evidence type="ECO:0000313" key="3">
    <source>
        <dbReference type="EMBL" id="KAK0517400.1"/>
    </source>
</evidence>
<dbReference type="CDD" id="cd08681">
    <property type="entry name" value="C2_fungal_Inn1p-like"/>
    <property type="match status" value="1"/>
</dbReference>
<dbReference type="Gene3D" id="2.60.40.150">
    <property type="entry name" value="C2 domain"/>
    <property type="match status" value="1"/>
</dbReference>
<evidence type="ECO:0000313" key="4">
    <source>
        <dbReference type="Proteomes" id="UP001166286"/>
    </source>
</evidence>
<feature type="domain" description="C2" evidence="2">
    <location>
        <begin position="12"/>
        <end position="131"/>
    </location>
</feature>
<feature type="compositionally biased region" description="Basic and acidic residues" evidence="1">
    <location>
        <begin position="712"/>
        <end position="721"/>
    </location>
</feature>
<feature type="compositionally biased region" description="Polar residues" evidence="1">
    <location>
        <begin position="596"/>
        <end position="612"/>
    </location>
</feature>
<feature type="region of interest" description="Disordered" evidence="1">
    <location>
        <begin position="156"/>
        <end position="264"/>
    </location>
</feature>
<feature type="compositionally biased region" description="Low complexity" evidence="1">
    <location>
        <begin position="470"/>
        <end position="483"/>
    </location>
</feature>
<comment type="caution">
    <text evidence="3">The sequence shown here is derived from an EMBL/GenBank/DDBJ whole genome shotgun (WGS) entry which is preliminary data.</text>
</comment>
<feature type="compositionally biased region" description="Polar residues" evidence="1">
    <location>
        <begin position="811"/>
        <end position="821"/>
    </location>
</feature>
<feature type="region of interest" description="Disordered" evidence="1">
    <location>
        <begin position="690"/>
        <end position="855"/>
    </location>
</feature>
<feature type="region of interest" description="Disordered" evidence="1">
    <location>
        <begin position="570"/>
        <end position="665"/>
    </location>
</feature>
<sequence>MATKAAMGTLSGVHTAGIYADMTIDGPEIGTLVVVMDRAKNLPNRKTMGKQDPYCAARLGKEAKKTETDKRGGQTPKWDQELRFTVHDSPDYYQLKVSVFNDDKKTELIGETWVPLDQILVPGGGQNDLWHNLNCKGRYAGEIRIEITYYDTRPRDEKVEERRQSLPVSKTADQPVSGISGPRQPKPVKRRPLPADPTGSPHSSILPHTPPSNIPQLPGSQQRYVEPPNNQRTDVTPSSGSRHQRFQESQQGGSPLNHNTQIPDTFNGITAAASMSYRSKPDELPVYDFSSQDNYPQDHNLTFAQTFQNQQSYDGSSTYDTEHGDAWPSRPPTQEVQTLSAMIHSNSSPAIIDARPRQDAPAARQHAPSSQPRSQSYDVSPISPYPGDDGHNSWRSIDVDANDEYAAPPPPPAHRSSGLRSSPQVVSGRVQSEPYIPIAAPAPLNIKDGRGSTGGSPLSQVHSNSSYQEYPSISPSNSQSYSNTAPSVSSRTSHGQPSKPRPQSPVRDYGSMPPSLVPGYEPSIAADESERLVYENHIGTQQQFSDQQSPQYQQASARFVQTRCQPIQSHFQSAPTSTLQTRPQQTQQYQHAPSPTAQSRLQSTPHNVQSVQDRPAHRYSVPNANSRAISPAPQTPMRKSLSPQPSSAPAERRRSPFSPDSFDEFNPFLADADIINQSGVNYNTPEQAKDVYREHERQKKLGDGPIIGSDGRIIDPSDHLPTDTWAPEPEQKKPRKGPEVTIRFRQSPRGAQPLPSTSRPALSDVRPHPVTTPVYAHGPDNGSPSSGGRNRLQKKSNAVTAQPASSPIVPTLNTKPRSSPLRSAVSDYPLRERENYGGYGSSPTYGNIPPPVPGKVPIRAGQEDWSMSALSEEMKRIDIGVGGGQGRNRRSRYGV</sequence>
<accession>A0AA39RB29</accession>
<dbReference type="SUPFAM" id="SSF49562">
    <property type="entry name" value="C2 domain (Calcium/lipid-binding domain, CaLB)"/>
    <property type="match status" value="1"/>
</dbReference>
<dbReference type="InterPro" id="IPR000008">
    <property type="entry name" value="C2_dom"/>
</dbReference>
<feature type="compositionally biased region" description="Polar residues" evidence="1">
    <location>
        <begin position="369"/>
        <end position="378"/>
    </location>
</feature>
<dbReference type="InterPro" id="IPR037791">
    <property type="entry name" value="C2_fungal_Inn1"/>
</dbReference>
<feature type="region of interest" description="Disordered" evidence="1">
    <location>
        <begin position="312"/>
        <end position="336"/>
    </location>
</feature>
<feature type="compositionally biased region" description="Low complexity" evidence="1">
    <location>
        <begin position="541"/>
        <end position="556"/>
    </location>
</feature>
<dbReference type="Proteomes" id="UP001166286">
    <property type="component" value="Unassembled WGS sequence"/>
</dbReference>
<feature type="compositionally biased region" description="Basic and acidic residues" evidence="1">
    <location>
        <begin position="729"/>
        <end position="738"/>
    </location>
</feature>
<dbReference type="SMART" id="SM00239">
    <property type="entry name" value="C2"/>
    <property type="match status" value="1"/>
</dbReference>
<dbReference type="EMBL" id="JAFEKC020000001">
    <property type="protein sequence ID" value="KAK0517400.1"/>
    <property type="molecule type" value="Genomic_DNA"/>
</dbReference>
<organism evidence="3 4">
    <name type="scientific">Cladonia borealis</name>
    <dbReference type="NCBI Taxonomy" id="184061"/>
    <lineage>
        <taxon>Eukaryota</taxon>
        <taxon>Fungi</taxon>
        <taxon>Dikarya</taxon>
        <taxon>Ascomycota</taxon>
        <taxon>Pezizomycotina</taxon>
        <taxon>Lecanoromycetes</taxon>
        <taxon>OSLEUM clade</taxon>
        <taxon>Lecanoromycetidae</taxon>
        <taxon>Lecanorales</taxon>
        <taxon>Lecanorineae</taxon>
        <taxon>Cladoniaceae</taxon>
        <taxon>Cladonia</taxon>
    </lineage>
</organism>
<protein>
    <recommendedName>
        <fullName evidence="2">C2 domain-containing protein</fullName>
    </recommendedName>
</protein>
<dbReference type="PROSITE" id="PS50004">
    <property type="entry name" value="C2"/>
    <property type="match status" value="1"/>
</dbReference>
<dbReference type="InterPro" id="IPR035892">
    <property type="entry name" value="C2_domain_sf"/>
</dbReference>
<proteinExistence type="predicted"/>